<protein>
    <submittedName>
        <fullName evidence="1">Uncharacterized protein</fullName>
    </submittedName>
</protein>
<proteinExistence type="predicted"/>
<organism evidence="1 2">
    <name type="scientific">Lentzea flaviverrucosa</name>
    <dbReference type="NCBI Taxonomy" id="200379"/>
    <lineage>
        <taxon>Bacteria</taxon>
        <taxon>Bacillati</taxon>
        <taxon>Actinomycetota</taxon>
        <taxon>Actinomycetes</taxon>
        <taxon>Pseudonocardiales</taxon>
        <taxon>Pseudonocardiaceae</taxon>
        <taxon>Lentzea</taxon>
    </lineage>
</organism>
<sequence>MADSFAPLFTWTTGVGEFGMVMLSGQRAGKPYTEAYVSRCAGGNRRAFALVDLAPGSPHESFDYWRYRATGWRPNGDTPAQQKYPVAGADICTSPATARCGRCCPSTWTAARCACRAAMTAGARRW</sequence>
<dbReference type="Proteomes" id="UP000199028">
    <property type="component" value="Unassembled WGS sequence"/>
</dbReference>
<accession>A0A1H9XYA7</accession>
<keyword evidence="2" id="KW-1185">Reference proteome</keyword>
<reference evidence="2" key="1">
    <citation type="submission" date="2016-10" db="EMBL/GenBank/DDBJ databases">
        <authorList>
            <person name="Varghese N."/>
            <person name="Submissions S."/>
        </authorList>
    </citation>
    <scope>NUCLEOTIDE SEQUENCE [LARGE SCALE GENOMIC DNA]</scope>
    <source>
        <strain evidence="2">CGMCC 4.578</strain>
    </source>
</reference>
<dbReference type="EMBL" id="FOFT01000027">
    <property type="protein sequence ID" value="SES51200.1"/>
    <property type="molecule type" value="Genomic_DNA"/>
</dbReference>
<name>A0A1H9XYA7_9PSEU</name>
<gene>
    <name evidence="1" type="ORF">SAMN05216195_12716</name>
</gene>
<dbReference type="AlphaFoldDB" id="A0A1H9XYA7"/>
<evidence type="ECO:0000313" key="2">
    <source>
        <dbReference type="Proteomes" id="UP000199028"/>
    </source>
</evidence>
<evidence type="ECO:0000313" key="1">
    <source>
        <dbReference type="EMBL" id="SES51200.1"/>
    </source>
</evidence>
<dbReference type="RefSeq" id="WP_090074475.1">
    <property type="nucleotide sequence ID" value="NZ_FOFT01000027.1"/>
</dbReference>